<dbReference type="EMBL" id="QJTD01000010">
    <property type="protein sequence ID" value="PYE79607.1"/>
    <property type="molecule type" value="Genomic_DNA"/>
</dbReference>
<proteinExistence type="predicted"/>
<organism evidence="5 6">
    <name type="scientific">Winogradskyella epiphytica</name>
    <dbReference type="NCBI Taxonomy" id="262005"/>
    <lineage>
        <taxon>Bacteria</taxon>
        <taxon>Pseudomonadati</taxon>
        <taxon>Bacteroidota</taxon>
        <taxon>Flavobacteriia</taxon>
        <taxon>Flavobacteriales</taxon>
        <taxon>Flavobacteriaceae</taxon>
        <taxon>Winogradskyella</taxon>
    </lineage>
</organism>
<dbReference type="NCBIfam" id="TIGR04183">
    <property type="entry name" value="Por_Secre_tail"/>
    <property type="match status" value="1"/>
</dbReference>
<accession>A0A2V4WTC2</accession>
<reference evidence="5 6" key="1">
    <citation type="submission" date="2018-06" db="EMBL/GenBank/DDBJ databases">
        <title>Genomic Encyclopedia of Type Strains, Phase III (KMG-III): the genomes of soil and plant-associated and newly described type strains.</title>
        <authorList>
            <person name="Whitman W."/>
        </authorList>
    </citation>
    <scope>NUCLEOTIDE SEQUENCE [LARGE SCALE GENOMIC DNA]</scope>
    <source>
        <strain evidence="5 6">CECT 7945</strain>
    </source>
</reference>
<comment type="caution">
    <text evidence="5">The sequence shown here is derived from an EMBL/GenBank/DDBJ whole genome shotgun (WGS) entry which is preliminary data.</text>
</comment>
<evidence type="ECO:0000313" key="5">
    <source>
        <dbReference type="EMBL" id="PYE79607.1"/>
    </source>
</evidence>
<dbReference type="Proteomes" id="UP000248054">
    <property type="component" value="Unassembled WGS sequence"/>
</dbReference>
<dbReference type="InterPro" id="IPR045474">
    <property type="entry name" value="GEVED"/>
</dbReference>
<gene>
    <name evidence="5" type="ORF">DFQ11_11024</name>
</gene>
<feature type="domain" description="GEVED" evidence="4">
    <location>
        <begin position="87"/>
        <end position="160"/>
    </location>
</feature>
<name>A0A2V4WTC2_9FLAO</name>
<sequence length="267" mass="28797">MKKITLAIALISICTQAQTFPSPYCDLDSGSTTEEITSITFGETIIENSNTSDALIDFTSTNINITSGQTYSIVVEGNTYGPFDTNIVAYIDWNQNGILDDSNEVYPIGTLSNSTGGDGVSVSADITVPAEALEGTTRIRVTKTYTDSDSVAVEDPCAISMSILDYGIFAGFGQAIDFSLTIGAFSVDEFDASALSVYPTPTKDFLNIEYKTPIEAIHLYNLIGQEVLWKVTEATKSSLDLSSLESGAYIVKIITKDGQHNLRILKQ</sequence>
<feature type="chain" id="PRO_5015994160" evidence="2">
    <location>
        <begin position="18"/>
        <end position="267"/>
    </location>
</feature>
<dbReference type="InterPro" id="IPR026444">
    <property type="entry name" value="Secre_tail"/>
</dbReference>
<feature type="signal peptide" evidence="2">
    <location>
        <begin position="1"/>
        <end position="17"/>
    </location>
</feature>
<evidence type="ECO:0000256" key="1">
    <source>
        <dbReference type="ARBA" id="ARBA00022729"/>
    </source>
</evidence>
<evidence type="ECO:0000256" key="2">
    <source>
        <dbReference type="SAM" id="SignalP"/>
    </source>
</evidence>
<protein>
    <submittedName>
        <fullName evidence="5">Putative secreted protein (Por secretion system target)</fullName>
    </submittedName>
</protein>
<evidence type="ECO:0000259" key="4">
    <source>
        <dbReference type="Pfam" id="PF20009"/>
    </source>
</evidence>
<evidence type="ECO:0000313" key="6">
    <source>
        <dbReference type="Proteomes" id="UP000248054"/>
    </source>
</evidence>
<dbReference type="OrthoDB" id="614723at2"/>
<keyword evidence="6" id="KW-1185">Reference proteome</keyword>
<dbReference type="RefSeq" id="WP_110476522.1">
    <property type="nucleotide sequence ID" value="NZ_BMWQ01000011.1"/>
</dbReference>
<dbReference type="AlphaFoldDB" id="A0A2V4WTC2"/>
<dbReference type="Pfam" id="PF18962">
    <property type="entry name" value="Por_Secre_tail"/>
    <property type="match status" value="1"/>
</dbReference>
<keyword evidence="1 2" id="KW-0732">Signal</keyword>
<dbReference type="Pfam" id="PF20009">
    <property type="entry name" value="GEVED"/>
    <property type="match status" value="1"/>
</dbReference>
<evidence type="ECO:0000259" key="3">
    <source>
        <dbReference type="Pfam" id="PF18962"/>
    </source>
</evidence>
<feature type="domain" description="Secretion system C-terminal sorting" evidence="3">
    <location>
        <begin position="197"/>
        <end position="259"/>
    </location>
</feature>